<evidence type="ECO:0000259" key="1">
    <source>
        <dbReference type="PROSITE" id="PS50820"/>
    </source>
</evidence>
<dbReference type="PROSITE" id="PS50820">
    <property type="entry name" value="LCCL"/>
    <property type="match status" value="1"/>
</dbReference>
<dbReference type="InterPro" id="IPR004043">
    <property type="entry name" value="LCCL"/>
</dbReference>
<feature type="domain" description="LCCL" evidence="1">
    <location>
        <begin position="5"/>
        <end position="56"/>
    </location>
</feature>
<evidence type="ECO:0000313" key="3">
    <source>
        <dbReference type="Proteomes" id="UP000694523"/>
    </source>
</evidence>
<name>A0A8C6TP19_9GOBI</name>
<dbReference type="AlphaFoldDB" id="A0A8C6TP19"/>
<dbReference type="Pfam" id="PF03815">
    <property type="entry name" value="LCCL"/>
    <property type="match status" value="1"/>
</dbReference>
<reference evidence="2" key="2">
    <citation type="submission" date="2025-09" db="UniProtKB">
        <authorList>
            <consortium name="Ensembl"/>
        </authorList>
    </citation>
    <scope>IDENTIFICATION</scope>
</reference>
<dbReference type="Ensembl" id="ENSNMLT00000027397.1">
    <property type="protein sequence ID" value="ENSNMLP00000024491.1"/>
    <property type="gene ID" value="ENSNMLG00000015694.1"/>
</dbReference>
<dbReference type="SMART" id="SM00603">
    <property type="entry name" value="LCCL"/>
    <property type="match status" value="1"/>
</dbReference>
<dbReference type="InterPro" id="IPR036609">
    <property type="entry name" value="LCCL_sf"/>
</dbReference>
<evidence type="ECO:0000313" key="2">
    <source>
        <dbReference type="Ensembl" id="ENSNMLP00000024491.1"/>
    </source>
</evidence>
<organism evidence="2 3">
    <name type="scientific">Neogobius melanostomus</name>
    <name type="common">round goby</name>
    <dbReference type="NCBI Taxonomy" id="47308"/>
    <lineage>
        <taxon>Eukaryota</taxon>
        <taxon>Metazoa</taxon>
        <taxon>Chordata</taxon>
        <taxon>Craniata</taxon>
        <taxon>Vertebrata</taxon>
        <taxon>Euteleostomi</taxon>
        <taxon>Actinopterygii</taxon>
        <taxon>Neopterygii</taxon>
        <taxon>Teleostei</taxon>
        <taxon>Neoteleostei</taxon>
        <taxon>Acanthomorphata</taxon>
        <taxon>Gobiaria</taxon>
        <taxon>Gobiiformes</taxon>
        <taxon>Gobioidei</taxon>
        <taxon>Gobiidae</taxon>
        <taxon>Benthophilinae</taxon>
        <taxon>Neogobiini</taxon>
        <taxon>Neogobius</taxon>
    </lineage>
</organism>
<dbReference type="SUPFAM" id="SSF69848">
    <property type="entry name" value="LCCL domain"/>
    <property type="match status" value="1"/>
</dbReference>
<dbReference type="Gene3D" id="2.170.130.20">
    <property type="entry name" value="LCCL-like domain"/>
    <property type="match status" value="1"/>
</dbReference>
<sequence length="56" mass="5995">MCRSAAESVSCLTRGADFSDDRIVLCPPDCTQWRLSVFGSNVFASVSSICGAAIHR</sequence>
<proteinExistence type="predicted"/>
<keyword evidence="3" id="KW-1185">Reference proteome</keyword>
<dbReference type="Proteomes" id="UP000694523">
    <property type="component" value="Unplaced"/>
</dbReference>
<protein>
    <recommendedName>
        <fullName evidence="1">LCCL domain-containing protein</fullName>
    </recommendedName>
</protein>
<accession>A0A8C6TP19</accession>
<reference evidence="2" key="1">
    <citation type="submission" date="2025-08" db="UniProtKB">
        <authorList>
            <consortium name="Ensembl"/>
        </authorList>
    </citation>
    <scope>IDENTIFICATION</scope>
</reference>